<reference evidence="1 2" key="1">
    <citation type="submission" date="2006-09" db="EMBL/GenBank/DDBJ databases">
        <title>Sequence and annotation of the 288-kb ATCV-1 virus that infects an endosymbiotic Chlorella strain of the heliozoon Acanthocystis turfacea.</title>
        <authorList>
            <person name="Fitzgerald L.A."/>
            <person name="Graves M.V."/>
            <person name="Li X."/>
            <person name="Pfitzner A.J.P."/>
            <person name="Hartigan J."/>
            <person name="Van Etten J.L."/>
        </authorList>
    </citation>
    <scope>NUCLEOTIDE SEQUENCE [LARGE SCALE GENOMIC DNA]</scope>
    <source>
        <strain evidence="1 2">ATCV-1</strain>
    </source>
</reference>
<proteinExistence type="predicted"/>
<dbReference type="RefSeq" id="YP_001427289.1">
    <property type="nucleotide sequence ID" value="NC_008724.1"/>
</dbReference>
<dbReference type="KEGG" id="vg:5470633"/>
<evidence type="ECO:0000313" key="2">
    <source>
        <dbReference type="Proteomes" id="UP000202420"/>
    </source>
</evidence>
<accession>A7KA68</accession>
<protein>
    <submittedName>
        <fullName evidence="1">Uncharacterized protein z808L</fullName>
    </submittedName>
</protein>
<dbReference type="EMBL" id="EF101928">
    <property type="protein sequence ID" value="ABT16942.1"/>
    <property type="molecule type" value="Genomic_DNA"/>
</dbReference>
<gene>
    <name evidence="1" type="primary">z808L</name>
    <name evidence="1" type="ORF">ATCV1_z808L</name>
</gene>
<keyword evidence="2" id="KW-1185">Reference proteome</keyword>
<evidence type="ECO:0000313" key="1">
    <source>
        <dbReference type="EMBL" id="ABT16942.1"/>
    </source>
</evidence>
<dbReference type="Proteomes" id="UP000202420">
    <property type="component" value="Segment"/>
</dbReference>
<organism evidence="1 2">
    <name type="scientific">Chlorovirus heliozoae</name>
    <dbReference type="NCBI Taxonomy" id="322019"/>
    <lineage>
        <taxon>Viruses</taxon>
        <taxon>Varidnaviria</taxon>
        <taxon>Bamfordvirae</taxon>
        <taxon>Nucleocytoviricota</taxon>
        <taxon>Megaviricetes</taxon>
        <taxon>Algavirales</taxon>
        <taxon>Phycodnaviridae</taxon>
        <taxon>Chlorovirus</taxon>
    </lineage>
</organism>
<dbReference type="GeneID" id="5470633"/>
<name>A7KA68_9PHYC</name>
<sequence length="84" mass="9280">MLLQHMFDISFGEVWVSPSRKKTLFRGNARAIAIYMYRPAFQDEPFRSVYTGVGNGAHTTCNFAVLVPTGVATVVVTTPCIEVP</sequence>